<reference evidence="6 7" key="1">
    <citation type="journal article" date="2019" name="Nat. Med.">
        <title>A library of human gut bacterial isolates paired with longitudinal multiomics data enables mechanistic microbiome research.</title>
        <authorList>
            <person name="Poyet M."/>
            <person name="Groussin M."/>
            <person name="Gibbons S.M."/>
            <person name="Avila-Pacheco J."/>
            <person name="Jiang X."/>
            <person name="Kearney S.M."/>
            <person name="Perrotta A.R."/>
            <person name="Berdy B."/>
            <person name="Zhao S."/>
            <person name="Lieberman T.D."/>
            <person name="Swanson P.K."/>
            <person name="Smith M."/>
            <person name="Roesemann S."/>
            <person name="Alexander J.E."/>
            <person name="Rich S.A."/>
            <person name="Livny J."/>
            <person name="Vlamakis H."/>
            <person name="Clish C."/>
            <person name="Bullock K."/>
            <person name="Deik A."/>
            <person name="Scott J."/>
            <person name="Pierce K.A."/>
            <person name="Xavier R.J."/>
            <person name="Alm E.J."/>
        </authorList>
    </citation>
    <scope>NUCLEOTIDE SEQUENCE [LARGE SCALE GENOMIC DNA]</scope>
    <source>
        <strain evidence="6 7">BIOML-A7</strain>
    </source>
</reference>
<organism evidence="6 7">
    <name type="scientific">Bacteroides fragilis</name>
    <dbReference type="NCBI Taxonomy" id="817"/>
    <lineage>
        <taxon>Bacteria</taxon>
        <taxon>Pseudomonadati</taxon>
        <taxon>Bacteroidota</taxon>
        <taxon>Bacteroidia</taxon>
        <taxon>Bacteroidales</taxon>
        <taxon>Bacteroidaceae</taxon>
        <taxon>Bacteroides</taxon>
    </lineage>
</organism>
<keyword evidence="3" id="KW-0378">Hydrolase</keyword>
<dbReference type="InterPro" id="IPR002508">
    <property type="entry name" value="MurNAc-LAA_cat"/>
</dbReference>
<proteinExistence type="predicted"/>
<comment type="caution">
    <text evidence="6">The sequence shown here is derived from an EMBL/GenBank/DDBJ whole genome shotgun (WGS) entry which is preliminary data.</text>
</comment>
<dbReference type="FunFam" id="3.40.630.40:FF:000005">
    <property type="entry name" value="N-acetylmuramoyl-L-alanine amidase (AmiA)"/>
    <property type="match status" value="1"/>
</dbReference>
<evidence type="ECO:0000256" key="2">
    <source>
        <dbReference type="ARBA" id="ARBA00011901"/>
    </source>
</evidence>
<dbReference type="EMBL" id="VWAW01000001">
    <property type="protein sequence ID" value="KAA5178774.1"/>
    <property type="molecule type" value="Genomic_DNA"/>
</dbReference>
<dbReference type="GO" id="GO:0030288">
    <property type="term" value="C:outer membrane-bounded periplasmic space"/>
    <property type="evidence" value="ECO:0007669"/>
    <property type="project" value="TreeGrafter"/>
</dbReference>
<dbReference type="PANTHER" id="PTHR30404:SF0">
    <property type="entry name" value="N-ACETYLMURAMOYL-L-ALANINE AMIDASE AMIC"/>
    <property type="match status" value="1"/>
</dbReference>
<dbReference type="AlphaFoldDB" id="A0A642KY63"/>
<dbReference type="InterPro" id="IPR050695">
    <property type="entry name" value="N-acetylmuramoyl_amidase_3"/>
</dbReference>
<dbReference type="RefSeq" id="WP_122288284.1">
    <property type="nucleotide sequence ID" value="NZ_JBDMMZ010000004.1"/>
</dbReference>
<dbReference type="SMART" id="SM00646">
    <property type="entry name" value="Ami_3"/>
    <property type="match status" value="1"/>
</dbReference>
<evidence type="ECO:0000259" key="5">
    <source>
        <dbReference type="SMART" id="SM00646"/>
    </source>
</evidence>
<comment type="catalytic activity">
    <reaction evidence="1">
        <text>Hydrolyzes the link between N-acetylmuramoyl residues and L-amino acid residues in certain cell-wall glycopeptides.</text>
        <dbReference type="EC" id="3.5.1.28"/>
    </reaction>
</comment>
<accession>A0A642KY63</accession>
<dbReference type="SUPFAM" id="SSF53187">
    <property type="entry name" value="Zn-dependent exopeptidases"/>
    <property type="match status" value="1"/>
</dbReference>
<evidence type="ECO:0000313" key="7">
    <source>
        <dbReference type="Proteomes" id="UP000436803"/>
    </source>
</evidence>
<feature type="domain" description="MurNAc-LAA" evidence="5">
    <location>
        <begin position="94"/>
        <end position="253"/>
    </location>
</feature>
<dbReference type="CDD" id="cd02696">
    <property type="entry name" value="MurNAc-LAA"/>
    <property type="match status" value="1"/>
</dbReference>
<gene>
    <name evidence="6" type="ORF">F2Z29_01805</name>
</gene>
<evidence type="ECO:0000256" key="3">
    <source>
        <dbReference type="ARBA" id="ARBA00022801"/>
    </source>
</evidence>
<evidence type="ECO:0000256" key="4">
    <source>
        <dbReference type="SAM" id="MobiDB-lite"/>
    </source>
</evidence>
<dbReference type="GO" id="GO:0009253">
    <property type="term" value="P:peptidoglycan catabolic process"/>
    <property type="evidence" value="ECO:0007669"/>
    <property type="project" value="InterPro"/>
</dbReference>
<protein>
    <recommendedName>
        <fullName evidence="2">N-acetylmuramoyl-L-alanine amidase</fullName>
        <ecNumber evidence="2">3.5.1.28</ecNumber>
    </recommendedName>
</protein>
<evidence type="ECO:0000313" key="6">
    <source>
        <dbReference type="EMBL" id="KAA5178774.1"/>
    </source>
</evidence>
<dbReference type="Proteomes" id="UP000436803">
    <property type="component" value="Unassembled WGS sequence"/>
</dbReference>
<dbReference type="Gene3D" id="3.40.630.40">
    <property type="entry name" value="Zn-dependent exopeptidases"/>
    <property type="match status" value="1"/>
</dbReference>
<evidence type="ECO:0000256" key="1">
    <source>
        <dbReference type="ARBA" id="ARBA00001561"/>
    </source>
</evidence>
<dbReference type="EC" id="3.5.1.28" evidence="2"/>
<dbReference type="Pfam" id="PF01520">
    <property type="entry name" value="Amidase_3"/>
    <property type="match status" value="1"/>
</dbReference>
<feature type="region of interest" description="Disordered" evidence="4">
    <location>
        <begin position="265"/>
        <end position="304"/>
    </location>
</feature>
<name>A0A642KY63_BACFG</name>
<sequence>MELRRPHILYILICLWLLVSPSNVSSVWAKDFVVVIDAGHGGHDPGAIGKISKEKNINLKVALKLGNLIKQNCNDVKVVYTRSKDVFIPLDRRAEIANNAKADLFISIHTNALANNRTAKGASTWTLGLAKSDANLEVAKRENSVILYEDDYKTRYAGFNPNSAESYIIFEFMQDKYMEQSVHLASLVQKQFRHHCKRVDRGVHQAGFLVLKASAMPSILVELGFISTPEEERYLNTEEGSSTLAKGIYRAFLSYKREHEIRLTGSSRTALPNDDEVTDTEVAQIDSTESENEKPQNTPRTDKLVTEAKTQRPIVVESTTNDSEITFKIQILTSSRPLSKNDKRLKGLKDVDYYKENGLYKYTYGASSDYNKVLRTRRNTVTPLFKDAFIIAFRNGEKMNINEAIANFKKRRNK</sequence>
<dbReference type="PANTHER" id="PTHR30404">
    <property type="entry name" value="N-ACETYLMURAMOYL-L-ALANINE AMIDASE"/>
    <property type="match status" value="1"/>
</dbReference>
<dbReference type="GO" id="GO:0008745">
    <property type="term" value="F:N-acetylmuramoyl-L-alanine amidase activity"/>
    <property type="evidence" value="ECO:0007669"/>
    <property type="project" value="UniProtKB-EC"/>
</dbReference>